<dbReference type="GO" id="GO:0016020">
    <property type="term" value="C:membrane"/>
    <property type="evidence" value="ECO:0007669"/>
    <property type="project" value="UniProtKB-SubCell"/>
</dbReference>
<dbReference type="STRING" id="857340.A0A086T3G3"/>
<feature type="domain" description="Rhodopsin" evidence="8">
    <location>
        <begin position="36"/>
        <end position="279"/>
    </location>
</feature>
<evidence type="ECO:0000256" key="5">
    <source>
        <dbReference type="ARBA" id="ARBA00038359"/>
    </source>
</evidence>
<dbReference type="Pfam" id="PF20684">
    <property type="entry name" value="Fung_rhodopsin"/>
    <property type="match status" value="1"/>
</dbReference>
<feature type="region of interest" description="Disordered" evidence="6">
    <location>
        <begin position="285"/>
        <end position="322"/>
    </location>
</feature>
<keyword evidence="4 7" id="KW-0472">Membrane</keyword>
<evidence type="ECO:0000256" key="4">
    <source>
        <dbReference type="ARBA" id="ARBA00023136"/>
    </source>
</evidence>
<evidence type="ECO:0000256" key="7">
    <source>
        <dbReference type="SAM" id="Phobius"/>
    </source>
</evidence>
<gene>
    <name evidence="9" type="ORF">ACRE_053460</name>
</gene>
<reference evidence="10" key="1">
    <citation type="journal article" date="2014" name="Genome Announc.">
        <title>Genome sequence and annotation of Acremonium chrysogenum, producer of the beta-lactam antibiotic cephalosporin C.</title>
        <authorList>
            <person name="Terfehr D."/>
            <person name="Dahlmann T.A."/>
            <person name="Specht T."/>
            <person name="Zadra I."/>
            <person name="Kuernsteiner H."/>
            <person name="Kueck U."/>
        </authorList>
    </citation>
    <scope>NUCLEOTIDE SEQUENCE [LARGE SCALE GENOMIC DNA]</scope>
    <source>
        <strain evidence="10">ATCC 11550 / CBS 779.69 / DSM 880 / IAM 14645 / JCM 23072 / IMI 49137</strain>
    </source>
</reference>
<dbReference type="PANTHER" id="PTHR33048:SF162">
    <property type="entry name" value="SATRATOXIN BIOSYNTHESIS SC1 CLUSTER PROTEIN 4"/>
    <property type="match status" value="1"/>
</dbReference>
<evidence type="ECO:0000256" key="3">
    <source>
        <dbReference type="ARBA" id="ARBA00022989"/>
    </source>
</evidence>
<dbReference type="InterPro" id="IPR049326">
    <property type="entry name" value="Rhodopsin_dom_fungi"/>
</dbReference>
<dbReference type="PANTHER" id="PTHR33048">
    <property type="entry name" value="PTH11-LIKE INTEGRAL MEMBRANE PROTEIN (AFU_ORTHOLOGUE AFUA_5G11245)"/>
    <property type="match status" value="1"/>
</dbReference>
<dbReference type="Proteomes" id="UP000029964">
    <property type="component" value="Unassembled WGS sequence"/>
</dbReference>
<accession>A0A086T3G3</accession>
<protein>
    <recommendedName>
        <fullName evidence="8">Rhodopsin domain-containing protein</fullName>
    </recommendedName>
</protein>
<evidence type="ECO:0000256" key="1">
    <source>
        <dbReference type="ARBA" id="ARBA00004141"/>
    </source>
</evidence>
<proteinExistence type="inferred from homology"/>
<comment type="similarity">
    <text evidence="5">Belongs to the SAT4 family.</text>
</comment>
<keyword evidence="3 7" id="KW-1133">Transmembrane helix</keyword>
<feature type="transmembrane region" description="Helical" evidence="7">
    <location>
        <begin position="108"/>
        <end position="128"/>
    </location>
</feature>
<sequence length="380" mass="42138">MVSYTILTGWQTPVGVLALLIIIWVCFSVATCFVALRLTVRWRQNARLLPDDYWITWAWMCMLTMTILQTQQMESLWYLTYLGAGRIAYDPEAAVKNQYQLTRWQFPIIKLFWITVWSVKASFLSLFFRLIQGFPILRRLWYAVCVFAALALLGCILASTLTCSPPSDYFHGGCDSPKEIWMQTFNVVYSTSVDIATDLMIMGLPIAALPSLQLDLRKKIALGFVFGLGFIIICVAIVRMTQVVVGDQVDLVGLAIWGAVETATALVVGSLPPLKSIIARGVRKVQSSRGGGKSSSNTNGRYGDHSSNRNTRGTAGDRYGHGTSSRAAIVSESIPLDGMHKSTQVDGGIYVQKTFTTFVDKDDSSRDGDDEMAIIRQGRI</sequence>
<keyword evidence="10" id="KW-1185">Reference proteome</keyword>
<keyword evidence="2 7" id="KW-0812">Transmembrane</keyword>
<comment type="caution">
    <text evidence="9">The sequence shown here is derived from an EMBL/GenBank/DDBJ whole genome shotgun (WGS) entry which is preliminary data.</text>
</comment>
<evidence type="ECO:0000256" key="6">
    <source>
        <dbReference type="SAM" id="MobiDB-lite"/>
    </source>
</evidence>
<dbReference type="AlphaFoldDB" id="A0A086T3G3"/>
<feature type="transmembrane region" description="Helical" evidence="7">
    <location>
        <begin position="187"/>
        <end position="208"/>
    </location>
</feature>
<name>A0A086T3G3_HAPC1</name>
<evidence type="ECO:0000256" key="2">
    <source>
        <dbReference type="ARBA" id="ARBA00022692"/>
    </source>
</evidence>
<feature type="transmembrane region" description="Helical" evidence="7">
    <location>
        <begin position="220"/>
        <end position="239"/>
    </location>
</feature>
<evidence type="ECO:0000259" key="8">
    <source>
        <dbReference type="Pfam" id="PF20684"/>
    </source>
</evidence>
<feature type="transmembrane region" description="Helical" evidence="7">
    <location>
        <begin position="140"/>
        <end position="161"/>
    </location>
</feature>
<evidence type="ECO:0000313" key="10">
    <source>
        <dbReference type="Proteomes" id="UP000029964"/>
    </source>
</evidence>
<feature type="transmembrane region" description="Helical" evidence="7">
    <location>
        <begin position="251"/>
        <end position="274"/>
    </location>
</feature>
<comment type="subcellular location">
    <subcellularLocation>
        <location evidence="1">Membrane</location>
        <topology evidence="1">Multi-pass membrane protein</topology>
    </subcellularLocation>
</comment>
<feature type="transmembrane region" description="Helical" evidence="7">
    <location>
        <begin position="52"/>
        <end position="70"/>
    </location>
</feature>
<dbReference type="InterPro" id="IPR052337">
    <property type="entry name" value="SAT4-like"/>
</dbReference>
<dbReference type="OrthoDB" id="444631at2759"/>
<organism evidence="9 10">
    <name type="scientific">Hapsidospora chrysogenum (strain ATCC 11550 / CBS 779.69 / DSM 880 / IAM 14645 / JCM 23072 / IMI 49137)</name>
    <name type="common">Acremonium chrysogenum</name>
    <dbReference type="NCBI Taxonomy" id="857340"/>
    <lineage>
        <taxon>Eukaryota</taxon>
        <taxon>Fungi</taxon>
        <taxon>Dikarya</taxon>
        <taxon>Ascomycota</taxon>
        <taxon>Pezizomycotina</taxon>
        <taxon>Sordariomycetes</taxon>
        <taxon>Hypocreomycetidae</taxon>
        <taxon>Hypocreales</taxon>
        <taxon>Bionectriaceae</taxon>
        <taxon>Hapsidospora</taxon>
    </lineage>
</organism>
<dbReference type="HOGENOM" id="CLU_046870_5_1_1"/>
<dbReference type="EMBL" id="JPKY01000059">
    <property type="protein sequence ID" value="KFH43895.1"/>
    <property type="molecule type" value="Genomic_DNA"/>
</dbReference>
<evidence type="ECO:0000313" key="9">
    <source>
        <dbReference type="EMBL" id="KFH43895.1"/>
    </source>
</evidence>
<feature type="transmembrane region" description="Helical" evidence="7">
    <location>
        <begin position="16"/>
        <end position="40"/>
    </location>
</feature>